<keyword evidence="1" id="KW-0472">Membrane</keyword>
<reference evidence="2 3" key="1">
    <citation type="submission" date="2015-06" db="EMBL/GenBank/DDBJ databases">
        <title>The Genome Sequence of Enterococcus cecorum 170AEA1.</title>
        <authorList>
            <consortium name="The Broad Institute Genomics Platform"/>
            <consortium name="The Broad Institute Genome Sequencing Center for Infectious Disease"/>
            <person name="Earl A.M."/>
            <person name="Van Tyne D."/>
            <person name="Lebreton F."/>
            <person name="Saavedra J.T."/>
            <person name="Gilmore M.S."/>
            <person name="Manson McGuire A."/>
            <person name="Clock S."/>
            <person name="Crupain M."/>
            <person name="Rangan U."/>
            <person name="Young S."/>
            <person name="Abouelleil A."/>
            <person name="Cao P."/>
            <person name="Chapman S.B."/>
            <person name="Griggs A."/>
            <person name="Priest M."/>
            <person name="Shea T."/>
            <person name="Wortman J."/>
            <person name="Nusbaum C."/>
            <person name="Birren B."/>
        </authorList>
    </citation>
    <scope>NUCLEOTIDE SEQUENCE [LARGE SCALE GENOMIC DNA]</scope>
    <source>
        <strain evidence="2 3">170AEA1</strain>
    </source>
</reference>
<dbReference type="EMBL" id="LEOY01000008">
    <property type="protein sequence ID" value="RBR29461.1"/>
    <property type="molecule type" value="Genomic_DNA"/>
</dbReference>
<evidence type="ECO:0000256" key="1">
    <source>
        <dbReference type="SAM" id="Phobius"/>
    </source>
</evidence>
<organism evidence="2 3">
    <name type="scientific">Enterococcus cecorum</name>
    <dbReference type="NCBI Taxonomy" id="44008"/>
    <lineage>
        <taxon>Bacteria</taxon>
        <taxon>Bacillati</taxon>
        <taxon>Bacillota</taxon>
        <taxon>Bacilli</taxon>
        <taxon>Lactobacillales</taxon>
        <taxon>Enterococcaceae</taxon>
        <taxon>Enterococcus</taxon>
    </lineage>
</organism>
<dbReference type="AlphaFoldDB" id="A0A366SFR1"/>
<accession>A0A366SFR1</accession>
<proteinExistence type="predicted"/>
<evidence type="ECO:0000313" key="2">
    <source>
        <dbReference type="EMBL" id="RBR29461.1"/>
    </source>
</evidence>
<name>A0A366SFR1_9ENTE</name>
<gene>
    <name evidence="2" type="ORF">EB18_01247</name>
</gene>
<sequence length="70" mass="8079">MQRLKIQHLIATGIYTALYFILMALCLLVLRFMIPGFHNLLLPGVTLIQKVLSKFHLKVLIFQQKAKKSI</sequence>
<evidence type="ECO:0000313" key="3">
    <source>
        <dbReference type="Proteomes" id="UP000252800"/>
    </source>
</evidence>
<feature type="transmembrane region" description="Helical" evidence="1">
    <location>
        <begin position="12"/>
        <end position="34"/>
    </location>
</feature>
<protein>
    <submittedName>
        <fullName evidence="2">Uncharacterized protein</fullName>
    </submittedName>
</protein>
<keyword evidence="1" id="KW-1133">Transmembrane helix</keyword>
<keyword evidence="1" id="KW-0812">Transmembrane</keyword>
<comment type="caution">
    <text evidence="2">The sequence shown here is derived from an EMBL/GenBank/DDBJ whole genome shotgun (WGS) entry which is preliminary data.</text>
</comment>
<dbReference type="Proteomes" id="UP000252800">
    <property type="component" value="Unassembled WGS sequence"/>
</dbReference>